<gene>
    <name evidence="3" type="ORF">GlitD10_1740</name>
</gene>
<dbReference type="OrthoDB" id="9813518at2"/>
<dbReference type="EMBL" id="CP017675">
    <property type="protein sequence ID" value="APB34066.1"/>
    <property type="molecule type" value="Genomic_DNA"/>
</dbReference>
<feature type="domain" description="Potassium channel" evidence="2">
    <location>
        <begin position="145"/>
        <end position="214"/>
    </location>
</feature>
<evidence type="ECO:0000256" key="1">
    <source>
        <dbReference type="SAM" id="Phobius"/>
    </source>
</evidence>
<name>A0A1J0ADQ2_9CYAN</name>
<reference evidence="3 4" key="1">
    <citation type="submission" date="2016-10" db="EMBL/GenBank/DDBJ databases">
        <title>Description of Gloeomargarita lithophora gen. nov., sp. nov., a thylakoid-bearing basal-branching cyanobacterium with intracellular carbonates, and proposal for Gloeomargaritales ord. nov.</title>
        <authorList>
            <person name="Moreira D."/>
            <person name="Tavera R."/>
            <person name="Benzerara K."/>
            <person name="Skouri-Panet F."/>
            <person name="Couradeau E."/>
            <person name="Gerard E."/>
            <person name="Loussert C."/>
            <person name="Novelo E."/>
            <person name="Zivanovic Y."/>
            <person name="Lopez-Garcia P."/>
        </authorList>
    </citation>
    <scope>NUCLEOTIDE SEQUENCE [LARGE SCALE GENOMIC DNA]</scope>
    <source>
        <strain evidence="3 4">D10</strain>
    </source>
</reference>
<evidence type="ECO:0000259" key="2">
    <source>
        <dbReference type="Pfam" id="PF07885"/>
    </source>
</evidence>
<accession>A0A1J0ADQ2</accession>
<proteinExistence type="predicted"/>
<feature type="transmembrane region" description="Helical" evidence="1">
    <location>
        <begin position="30"/>
        <end position="51"/>
    </location>
</feature>
<feature type="transmembrane region" description="Helical" evidence="1">
    <location>
        <begin position="58"/>
        <end position="75"/>
    </location>
</feature>
<dbReference type="SUPFAM" id="SSF81324">
    <property type="entry name" value="Voltage-gated potassium channels"/>
    <property type="match status" value="1"/>
</dbReference>
<dbReference type="Proteomes" id="UP000180235">
    <property type="component" value="Chromosome"/>
</dbReference>
<dbReference type="InterPro" id="IPR013099">
    <property type="entry name" value="K_chnl_dom"/>
</dbReference>
<keyword evidence="1" id="KW-0812">Transmembrane</keyword>
<keyword evidence="1" id="KW-0472">Membrane</keyword>
<evidence type="ECO:0000313" key="3">
    <source>
        <dbReference type="EMBL" id="APB34066.1"/>
    </source>
</evidence>
<dbReference type="STRING" id="1188229.GlitD10_1740"/>
<evidence type="ECO:0000313" key="4">
    <source>
        <dbReference type="Proteomes" id="UP000180235"/>
    </source>
</evidence>
<feature type="transmembrane region" description="Helical" evidence="1">
    <location>
        <begin position="124"/>
        <end position="147"/>
    </location>
</feature>
<dbReference type="Gene3D" id="1.10.287.70">
    <property type="match status" value="1"/>
</dbReference>
<organism evidence="3 4">
    <name type="scientific">Gloeomargarita lithophora Alchichica-D10</name>
    <dbReference type="NCBI Taxonomy" id="1188229"/>
    <lineage>
        <taxon>Bacteria</taxon>
        <taxon>Bacillati</taxon>
        <taxon>Cyanobacteriota</taxon>
        <taxon>Cyanophyceae</taxon>
        <taxon>Gloeomargaritales</taxon>
        <taxon>Gloeomargaritaceae</taxon>
        <taxon>Gloeomargarita</taxon>
    </lineage>
</organism>
<keyword evidence="4" id="KW-1185">Reference proteome</keyword>
<feature type="transmembrane region" description="Helical" evidence="1">
    <location>
        <begin position="95"/>
        <end position="112"/>
    </location>
</feature>
<dbReference type="Pfam" id="PF07885">
    <property type="entry name" value="Ion_trans_2"/>
    <property type="match status" value="1"/>
</dbReference>
<feature type="transmembrane region" description="Helical" evidence="1">
    <location>
        <begin position="167"/>
        <end position="186"/>
    </location>
</feature>
<sequence length="237" mass="26525">MPAQDARYIQLLATQIAIFMLHPLVGYTSWGNLVIISLIFWAIMVITRTILPRRTFRAYLVLALFGYAVQILGSLKELTGVQWLPLELTVTLRLLGQIIFVGFLIVPIRSIIQRLFQERRVTVNTLRGSVCVYLLIGTLWSIVYGIIYAVNPDAFAFAHPATGEELYYFSFVTLTTVGYGDIVPVAPLARAMTNVEAIIGQMYIAIILARVVALYRSPEEVPPVVQKHPSQGTIDQI</sequence>
<dbReference type="AlphaFoldDB" id="A0A1J0ADQ2"/>
<dbReference type="RefSeq" id="WP_071454561.1">
    <property type="nucleotide sequence ID" value="NZ_CP017675.1"/>
</dbReference>
<protein>
    <submittedName>
        <fullName evidence="3">Ion channel</fullName>
    </submittedName>
</protein>
<feature type="transmembrane region" description="Helical" evidence="1">
    <location>
        <begin position="198"/>
        <end position="215"/>
    </location>
</feature>
<keyword evidence="1" id="KW-1133">Transmembrane helix</keyword>
<dbReference type="KEGG" id="glt:GlitD10_1740"/>